<accession>W0HZH6</accession>
<gene>
    <name evidence="2" type="ORF">Sant_P0128</name>
</gene>
<feature type="domain" description="Hydantoinase B/oxoprolinase" evidence="1">
    <location>
        <begin position="19"/>
        <end position="527"/>
    </location>
</feature>
<protein>
    <submittedName>
        <fullName evidence="2">N-methylhydantoinase B, Amino acid transport andmetabolism</fullName>
    </submittedName>
</protein>
<organism evidence="2 3">
    <name type="scientific">Sodalis praecaptivus</name>
    <dbReference type="NCBI Taxonomy" id="1239307"/>
    <lineage>
        <taxon>Bacteria</taxon>
        <taxon>Pseudomonadati</taxon>
        <taxon>Pseudomonadota</taxon>
        <taxon>Gammaproteobacteria</taxon>
        <taxon>Enterobacterales</taxon>
        <taxon>Bruguierivoracaceae</taxon>
        <taxon>Sodalis</taxon>
    </lineage>
</organism>
<geneLocation type="plasmid" evidence="2 3">
    <name>pHS1</name>
</geneLocation>
<evidence type="ECO:0000313" key="2">
    <source>
        <dbReference type="EMBL" id="AHF79174.1"/>
    </source>
</evidence>
<evidence type="ECO:0000313" key="3">
    <source>
        <dbReference type="Proteomes" id="UP000019028"/>
    </source>
</evidence>
<dbReference type="PANTHER" id="PTHR11365">
    <property type="entry name" value="5-OXOPROLINASE RELATED"/>
    <property type="match status" value="1"/>
</dbReference>
<dbReference type="EMBL" id="CP006570">
    <property type="protein sequence ID" value="AHF79174.1"/>
    <property type="molecule type" value="Genomic_DNA"/>
</dbReference>
<dbReference type="InterPro" id="IPR003692">
    <property type="entry name" value="Hydantoinase_B"/>
</dbReference>
<keyword evidence="3" id="KW-1185">Reference proteome</keyword>
<dbReference type="HOGENOM" id="CLU_020413_1_0_6"/>
<dbReference type="PATRIC" id="fig|1239307.3.peg.4661"/>
<dbReference type="OrthoDB" id="5288472at2"/>
<dbReference type="GO" id="GO:0005829">
    <property type="term" value="C:cytosol"/>
    <property type="evidence" value="ECO:0007669"/>
    <property type="project" value="TreeGrafter"/>
</dbReference>
<dbReference type="PANTHER" id="PTHR11365:SF23">
    <property type="entry name" value="HYPOTHETICAL 5-OXOPROLINASE (EUROFUNG)-RELATED"/>
    <property type="match status" value="1"/>
</dbReference>
<dbReference type="InterPro" id="IPR045079">
    <property type="entry name" value="Oxoprolinase-like"/>
</dbReference>
<dbReference type="AlphaFoldDB" id="W0HZH6"/>
<proteinExistence type="predicted"/>
<keyword evidence="2" id="KW-0614">Plasmid</keyword>
<name>W0HZH6_9GAMM</name>
<reference evidence="2 3" key="1">
    <citation type="journal article" date="2014" name="Genome Biol. Evol.">
        <title>Genome degeneration and adaptation in a nascent stage of symbiosis.</title>
        <authorList>
            <person name="Oakeson K.F."/>
            <person name="Gil R."/>
            <person name="Clayton A.L."/>
            <person name="Dunn D.M."/>
            <person name="von Niederhausern A.C."/>
            <person name="Hamil C."/>
            <person name="Aoyagi A."/>
            <person name="Duval B."/>
            <person name="Baca A."/>
            <person name="Silva F.J."/>
            <person name="Vallier A."/>
            <person name="Jackson D.G."/>
            <person name="Latorre A."/>
            <person name="Weiss R.B."/>
            <person name="Heddi A."/>
            <person name="Moya A."/>
            <person name="Dale C."/>
        </authorList>
    </citation>
    <scope>NUCLEOTIDE SEQUENCE [LARGE SCALE GENOMIC DNA]</scope>
    <source>
        <strain evidence="2 3">HS1</strain>
        <plasmid evidence="3">Plasmid pHS1</plasmid>
    </source>
</reference>
<dbReference type="GO" id="GO:0006749">
    <property type="term" value="P:glutathione metabolic process"/>
    <property type="evidence" value="ECO:0007669"/>
    <property type="project" value="TreeGrafter"/>
</dbReference>
<evidence type="ECO:0000259" key="1">
    <source>
        <dbReference type="Pfam" id="PF02538"/>
    </source>
</evidence>
<sequence>MSEDYALRSEQTDPERACDPITVAVIASALSTIAEEMGKSIIRSAYSTNIKERQDCSTAVFDPQGRTVALAEHIPIHLGSLMGIAKYVLEHSDVSDLRAGDAYIGNDAYTGGGTHLNDFVLMEPVFFGGALVAWVANLAHHSDFVDRGHKHIFQEGLRIPPVRLYRAGVLQADIQALILLNCQVPKERIHDLSAQMAANRLGVQRVQGLCAKYGVPLLAQAANEFLLATERRTRAGIAGIPDGVYTFSHPFDSNLIDNIIDLKVAVTVRGEEIFFDFPDAPAQMPAPINMVYTALLATVYFAVKAMIDPAIVVNEGFYRAIHVNAAEGSVLNARAPGAVYSRTDIATRLVDMIFAALAPVIPERVAAGSTGGTLLTTSGIHPRTGRFYVYNEMQGGGMGARVGKDGLDGVQVNITNTANLPVEALETEHPIQIESYALVQDSGGAGKFRGGMTLCRRVRILDHEATLSAGGTSSEIAPFGLEQGLAGSVARVALPPGAQPLHHRSGVLQAGEWIEMIAAGGGGFGDPQQRDRQRVCRDLLEERISRQAAIEIYGLTDAELKEAGFG</sequence>
<dbReference type="Proteomes" id="UP000019028">
    <property type="component" value="Plasmid pHS1"/>
</dbReference>
<dbReference type="KEGG" id="sod:Sant_P0128"/>
<dbReference type="GO" id="GO:0017168">
    <property type="term" value="F:5-oxoprolinase (ATP-hydrolyzing) activity"/>
    <property type="evidence" value="ECO:0007669"/>
    <property type="project" value="TreeGrafter"/>
</dbReference>
<dbReference type="RefSeq" id="WP_025424302.1">
    <property type="nucleotide sequence ID" value="NZ_CP006570.1"/>
</dbReference>
<dbReference type="Pfam" id="PF02538">
    <property type="entry name" value="Hydantoinase_B"/>
    <property type="match status" value="1"/>
</dbReference>